<evidence type="ECO:0000256" key="6">
    <source>
        <dbReference type="ARBA" id="ARBA00022723"/>
    </source>
</evidence>
<dbReference type="GO" id="GO:0008725">
    <property type="term" value="F:DNA-3-methyladenine glycosylase activity"/>
    <property type="evidence" value="ECO:0007669"/>
    <property type="project" value="TreeGrafter"/>
</dbReference>
<evidence type="ECO:0000313" key="16">
    <source>
        <dbReference type="Proteomes" id="UP000269265"/>
    </source>
</evidence>
<dbReference type="GO" id="GO:0032131">
    <property type="term" value="F:alkylated DNA binding"/>
    <property type="evidence" value="ECO:0007669"/>
    <property type="project" value="TreeGrafter"/>
</dbReference>
<evidence type="ECO:0000256" key="1">
    <source>
        <dbReference type="ARBA" id="ARBA00000086"/>
    </source>
</evidence>
<dbReference type="InterPro" id="IPR051912">
    <property type="entry name" value="Alkylbase_DNA_Glycosylase/TA"/>
</dbReference>
<accession>A0A3R8TR75</accession>
<dbReference type="Proteomes" id="UP000269265">
    <property type="component" value="Unassembled WGS sequence"/>
</dbReference>
<dbReference type="Gene3D" id="3.40.10.10">
    <property type="entry name" value="DNA Methylphosphotriester Repair Domain"/>
    <property type="match status" value="1"/>
</dbReference>
<keyword evidence="16" id="KW-1185">Reference proteome</keyword>
<gene>
    <name evidence="15" type="ORF">EIP75_17845</name>
</gene>
<dbReference type="Gene3D" id="1.10.1670.10">
    <property type="entry name" value="Helix-hairpin-Helix base-excision DNA repair enzymes (C-terminal)"/>
    <property type="match status" value="1"/>
</dbReference>
<dbReference type="PANTHER" id="PTHR43003:SF13">
    <property type="entry name" value="DNA-3-METHYLADENINE GLYCOSYLASE 2"/>
    <property type="match status" value="1"/>
</dbReference>
<keyword evidence="8" id="KW-0862">Zinc</keyword>
<sequence length="521" mass="55823">MSSIRNPHRNAAAAEQPEHAAHYAALVARDARFDGRFFVGVTSTRIYCRPVCRVRTPKAANCLFFGHAAAAEQAGFRPCLRCRPERAPGQAPIDASSRLAWAAAQRIQAGELDEHGMEGLAGRLGITDRHLRRVFAEAFGVSPIDYAQTQRLLMAKRLLADTSLPITEVALAAGFGSLRRFNTLFQERYGLAPSQLRRNMASTQVSGGDEADTDAASSLRFELGYRPPLDWARLLAFLSHRCIAGVEQVDGLAYRRTVRVGLGAQAPTGWLEVTQATGRDALAVRMSAGLLRALPAVLAGMRRLFDLDCDPQAVGLVLGELASDAPGLRVPGAFDGFEMSVRAVLGQQVTVRAAHTLAGRLAAALGEPVPTPFPALTHLFPSPRRVAEASADEIGSLGIVRQRVGAIQALAREVAEGRLDLGPAADVEATMAQLEALPGIGRWTARYIALRALGWPDAWPTGDIALHKALGVSKAAHADAIAEAWSPWRGYATLHLWRRLGEGLPTLAPPTDTPLPTGARS</sequence>
<dbReference type="Pfam" id="PF02805">
    <property type="entry name" value="Ada_Zn_binding"/>
    <property type="match status" value="1"/>
</dbReference>
<dbReference type="InterPro" id="IPR004026">
    <property type="entry name" value="Ada_DNA_repair_Zn-bd"/>
</dbReference>
<dbReference type="InterPro" id="IPR023170">
    <property type="entry name" value="HhH_base_excis_C"/>
</dbReference>
<dbReference type="GO" id="GO:0032993">
    <property type="term" value="C:protein-DNA complex"/>
    <property type="evidence" value="ECO:0007669"/>
    <property type="project" value="TreeGrafter"/>
</dbReference>
<dbReference type="GO" id="GO:0006285">
    <property type="term" value="P:base-excision repair, AP site formation"/>
    <property type="evidence" value="ECO:0007669"/>
    <property type="project" value="TreeGrafter"/>
</dbReference>
<keyword evidence="7" id="KW-0227">DNA damage</keyword>
<dbReference type="SUPFAM" id="SSF57884">
    <property type="entry name" value="Ada DNA repair protein, N-terminal domain (N-Ada 10)"/>
    <property type="match status" value="1"/>
</dbReference>
<keyword evidence="11" id="KW-0010">Activator</keyword>
<dbReference type="SMART" id="SM00342">
    <property type="entry name" value="HTH_ARAC"/>
    <property type="match status" value="1"/>
</dbReference>
<evidence type="ECO:0000259" key="14">
    <source>
        <dbReference type="PROSITE" id="PS01124"/>
    </source>
</evidence>
<keyword evidence="4" id="KW-0489">Methyltransferase</keyword>
<evidence type="ECO:0000256" key="2">
    <source>
        <dbReference type="ARBA" id="ARBA00001947"/>
    </source>
</evidence>
<dbReference type="InterPro" id="IPR009057">
    <property type="entry name" value="Homeodomain-like_sf"/>
</dbReference>
<dbReference type="InterPro" id="IPR035451">
    <property type="entry name" value="Ada-like_dom_sf"/>
</dbReference>
<feature type="domain" description="HTH araC/xylS-type" evidence="14">
    <location>
        <begin position="117"/>
        <end position="199"/>
    </location>
</feature>
<dbReference type="EC" id="3.2.2.21" evidence="3"/>
<evidence type="ECO:0000256" key="12">
    <source>
        <dbReference type="ARBA" id="ARBA00023163"/>
    </source>
</evidence>
<dbReference type="InterPro" id="IPR018062">
    <property type="entry name" value="HTH_AraC-typ_CS"/>
</dbReference>
<dbReference type="GO" id="GO:0006307">
    <property type="term" value="P:DNA alkylation repair"/>
    <property type="evidence" value="ECO:0007669"/>
    <property type="project" value="TreeGrafter"/>
</dbReference>
<keyword evidence="12" id="KW-0804">Transcription</keyword>
<dbReference type="PROSITE" id="PS01124">
    <property type="entry name" value="HTH_ARAC_FAMILY_2"/>
    <property type="match status" value="1"/>
</dbReference>
<dbReference type="PROSITE" id="PS00041">
    <property type="entry name" value="HTH_ARAC_FAMILY_1"/>
    <property type="match status" value="1"/>
</dbReference>
<dbReference type="InterPro" id="IPR003265">
    <property type="entry name" value="HhH-GPD_domain"/>
</dbReference>
<comment type="catalytic activity">
    <reaction evidence="1">
        <text>Hydrolysis of alkylated DNA, releasing 3-methyladenine, 3-methylguanine, 7-methylguanine and 7-methyladenine.</text>
        <dbReference type="EC" id="3.2.2.21"/>
    </reaction>
</comment>
<dbReference type="SMART" id="SM01009">
    <property type="entry name" value="AlkA_N"/>
    <property type="match status" value="1"/>
</dbReference>
<dbReference type="GO" id="GO:0003700">
    <property type="term" value="F:DNA-binding transcription factor activity"/>
    <property type="evidence" value="ECO:0007669"/>
    <property type="project" value="InterPro"/>
</dbReference>
<organism evidence="15 16">
    <name type="scientific">Aquabacterium soli</name>
    <dbReference type="NCBI Taxonomy" id="2493092"/>
    <lineage>
        <taxon>Bacteria</taxon>
        <taxon>Pseudomonadati</taxon>
        <taxon>Pseudomonadota</taxon>
        <taxon>Betaproteobacteria</taxon>
        <taxon>Burkholderiales</taxon>
        <taxon>Aquabacterium</taxon>
    </lineage>
</organism>
<dbReference type="Gene3D" id="1.10.10.60">
    <property type="entry name" value="Homeodomain-like"/>
    <property type="match status" value="2"/>
</dbReference>
<evidence type="ECO:0000313" key="15">
    <source>
        <dbReference type="EMBL" id="RRS03004.1"/>
    </source>
</evidence>
<evidence type="ECO:0000256" key="10">
    <source>
        <dbReference type="ARBA" id="ARBA00023125"/>
    </source>
</evidence>
<dbReference type="SUPFAM" id="SSF46689">
    <property type="entry name" value="Homeodomain-like"/>
    <property type="match status" value="1"/>
</dbReference>
<dbReference type="InterPro" id="IPR037046">
    <property type="entry name" value="AlkA_N_sf"/>
</dbReference>
<keyword evidence="6" id="KW-0479">Metal-binding</keyword>
<dbReference type="Gene3D" id="3.30.310.20">
    <property type="entry name" value="DNA-3-methyladenine glycosylase AlkA, N-terminal domain"/>
    <property type="match status" value="1"/>
</dbReference>
<dbReference type="Pfam" id="PF00730">
    <property type="entry name" value="HhH-GPD"/>
    <property type="match status" value="1"/>
</dbReference>
<dbReference type="InterPro" id="IPR010316">
    <property type="entry name" value="AlkA_N"/>
</dbReference>
<dbReference type="GO" id="GO:0032259">
    <property type="term" value="P:methylation"/>
    <property type="evidence" value="ECO:0007669"/>
    <property type="project" value="UniProtKB-KW"/>
</dbReference>
<evidence type="ECO:0000256" key="3">
    <source>
        <dbReference type="ARBA" id="ARBA00012000"/>
    </source>
</evidence>
<dbReference type="GO" id="GO:0008168">
    <property type="term" value="F:methyltransferase activity"/>
    <property type="evidence" value="ECO:0007669"/>
    <property type="project" value="UniProtKB-KW"/>
</dbReference>
<dbReference type="Pfam" id="PF06029">
    <property type="entry name" value="AlkA_N"/>
    <property type="match status" value="1"/>
</dbReference>
<evidence type="ECO:0000256" key="7">
    <source>
        <dbReference type="ARBA" id="ARBA00022763"/>
    </source>
</evidence>
<dbReference type="RefSeq" id="WP_125244640.1">
    <property type="nucleotide sequence ID" value="NZ_RSED01000016.1"/>
</dbReference>
<keyword evidence="13" id="KW-0234">DNA repair</keyword>
<dbReference type="EMBL" id="RSED01000016">
    <property type="protein sequence ID" value="RRS03004.1"/>
    <property type="molecule type" value="Genomic_DNA"/>
</dbReference>
<dbReference type="GO" id="GO:0043916">
    <property type="term" value="F:DNA-7-methylguanine glycosylase activity"/>
    <property type="evidence" value="ECO:0007669"/>
    <property type="project" value="TreeGrafter"/>
</dbReference>
<dbReference type="GO" id="GO:0008270">
    <property type="term" value="F:zinc ion binding"/>
    <property type="evidence" value="ECO:0007669"/>
    <property type="project" value="InterPro"/>
</dbReference>
<evidence type="ECO:0000256" key="8">
    <source>
        <dbReference type="ARBA" id="ARBA00022833"/>
    </source>
</evidence>
<dbReference type="SMART" id="SM00478">
    <property type="entry name" value="ENDO3c"/>
    <property type="match status" value="1"/>
</dbReference>
<evidence type="ECO:0000256" key="13">
    <source>
        <dbReference type="ARBA" id="ARBA00023204"/>
    </source>
</evidence>
<dbReference type="AlphaFoldDB" id="A0A3R8TR75"/>
<dbReference type="PANTHER" id="PTHR43003">
    <property type="entry name" value="DNA-3-METHYLADENINE GLYCOSYLASE"/>
    <property type="match status" value="1"/>
</dbReference>
<proteinExistence type="predicted"/>
<keyword evidence="10" id="KW-0238">DNA-binding</keyword>
<keyword evidence="5" id="KW-0808">Transferase</keyword>
<dbReference type="InterPro" id="IPR018060">
    <property type="entry name" value="HTH_AraC"/>
</dbReference>
<evidence type="ECO:0000256" key="4">
    <source>
        <dbReference type="ARBA" id="ARBA00022603"/>
    </source>
</evidence>
<comment type="caution">
    <text evidence="15">The sequence shown here is derived from an EMBL/GenBank/DDBJ whole genome shotgun (WGS) entry which is preliminary data.</text>
</comment>
<dbReference type="GO" id="GO:0043565">
    <property type="term" value="F:sequence-specific DNA binding"/>
    <property type="evidence" value="ECO:0007669"/>
    <property type="project" value="InterPro"/>
</dbReference>
<dbReference type="CDD" id="cd00056">
    <property type="entry name" value="ENDO3c"/>
    <property type="match status" value="1"/>
</dbReference>
<keyword evidence="9" id="KW-0805">Transcription regulation</keyword>
<dbReference type="InterPro" id="IPR011257">
    <property type="entry name" value="DNA_glycosylase"/>
</dbReference>
<dbReference type="SUPFAM" id="SSF55945">
    <property type="entry name" value="TATA-box binding protein-like"/>
    <property type="match status" value="1"/>
</dbReference>
<evidence type="ECO:0000256" key="11">
    <source>
        <dbReference type="ARBA" id="ARBA00023159"/>
    </source>
</evidence>
<dbReference type="OrthoDB" id="9811249at2"/>
<dbReference type="Pfam" id="PF12833">
    <property type="entry name" value="HTH_18"/>
    <property type="match status" value="1"/>
</dbReference>
<comment type="cofactor">
    <cofactor evidence="2">
        <name>Zn(2+)</name>
        <dbReference type="ChEBI" id="CHEBI:29105"/>
    </cofactor>
</comment>
<protein>
    <recommendedName>
        <fullName evidence="3">DNA-3-methyladenine glycosylase II</fullName>
        <ecNumber evidence="3">3.2.2.21</ecNumber>
    </recommendedName>
</protein>
<dbReference type="GO" id="GO:0005737">
    <property type="term" value="C:cytoplasm"/>
    <property type="evidence" value="ECO:0007669"/>
    <property type="project" value="TreeGrafter"/>
</dbReference>
<dbReference type="SUPFAM" id="SSF48150">
    <property type="entry name" value="DNA-glycosylase"/>
    <property type="match status" value="1"/>
</dbReference>
<name>A0A3R8TR75_9BURK</name>
<evidence type="ECO:0000256" key="9">
    <source>
        <dbReference type="ARBA" id="ARBA00023015"/>
    </source>
</evidence>
<dbReference type="Gene3D" id="1.10.340.30">
    <property type="entry name" value="Hypothetical protein, domain 2"/>
    <property type="match status" value="1"/>
</dbReference>
<evidence type="ECO:0000256" key="5">
    <source>
        <dbReference type="ARBA" id="ARBA00022679"/>
    </source>
</evidence>
<reference evidence="15 16" key="1">
    <citation type="submission" date="2018-12" db="EMBL/GenBank/DDBJ databases">
        <title>The whole draft genome of Aquabacterium sp. SJQ9.</title>
        <authorList>
            <person name="Sun L."/>
            <person name="Gao X."/>
            <person name="Chen W."/>
            <person name="Huang K."/>
        </authorList>
    </citation>
    <scope>NUCLEOTIDE SEQUENCE [LARGE SCALE GENOMIC DNA]</scope>
    <source>
        <strain evidence="15 16">SJQ9</strain>
    </source>
</reference>